<reference evidence="2" key="1">
    <citation type="submission" date="2017-02" db="EMBL/GenBank/DDBJ databases">
        <authorList>
            <person name="Tafer H."/>
            <person name="Lopandic K."/>
        </authorList>
    </citation>
    <scope>NUCLEOTIDE SEQUENCE [LARGE SCALE GENOMIC DNA]</scope>
    <source>
        <strain evidence="2">CBS 366.77</strain>
    </source>
</reference>
<accession>A0A3A2Z5D5</accession>
<comment type="caution">
    <text evidence="1">The sequence shown here is derived from an EMBL/GenBank/DDBJ whole genome shotgun (WGS) entry which is preliminary data.</text>
</comment>
<sequence>MRSKTIAHCPLDILYLVVKLLSPDEWRTLCLVNRNFHAIAEPLLYSKIQWSWQHKKRPPPILQFLQTIISRPELAVHVTNIQLEGKYLSNNGNTYSIPLIPVSGAELDKEIEFIQRSGVSYSDVWIQELRKGVTDAAVALLLAQLLNLRRLVHESVFLQRSTLIGMVLRSTICESGKYRLPSFPHLRHVSVLSQVWWDRAREAENVQNTPDFLPLFYLRNVECMSVSIKSSAAFEWPVAYLPEPSRLTSLHLTSVREAHLSDMLQVTKNLRKLSWEWYYDYGLDDEFNKPIVYLDHIDSALSHVPPTLRELNISADIGIGGNDCWYPGVSIKGSLHKMADLHHVKRLQIPLAFLVGFVQDTTKQLQDMMPRNIEFVTLTYDLCIQEDPQRRPDMPEWDWEDSGVLGLLQSWLGFWKSCTPCLCGILLIVESPEEHIGVWDSDMIRRLSDLSIRSGIQIDIERREILDYLNLIL</sequence>
<dbReference type="OrthoDB" id="4191831at2759"/>
<evidence type="ECO:0008006" key="3">
    <source>
        <dbReference type="Google" id="ProtNLM"/>
    </source>
</evidence>
<name>A0A3A2Z5D5_9EURO</name>
<gene>
    <name evidence="1" type="ORF">PHISCL_09383</name>
</gene>
<protein>
    <recommendedName>
        <fullName evidence="3">F-box domain-containing protein</fullName>
    </recommendedName>
</protein>
<keyword evidence="2" id="KW-1185">Reference proteome</keyword>
<dbReference type="EMBL" id="MVGC01000585">
    <property type="protein sequence ID" value="RJE18279.1"/>
    <property type="molecule type" value="Genomic_DNA"/>
</dbReference>
<proteinExistence type="predicted"/>
<dbReference type="Proteomes" id="UP000266188">
    <property type="component" value="Unassembled WGS sequence"/>
</dbReference>
<dbReference type="AlphaFoldDB" id="A0A3A2Z5D5"/>
<evidence type="ECO:0000313" key="2">
    <source>
        <dbReference type="Proteomes" id="UP000266188"/>
    </source>
</evidence>
<evidence type="ECO:0000313" key="1">
    <source>
        <dbReference type="EMBL" id="RJE18279.1"/>
    </source>
</evidence>
<organism evidence="1 2">
    <name type="scientific">Aspergillus sclerotialis</name>
    <dbReference type="NCBI Taxonomy" id="2070753"/>
    <lineage>
        <taxon>Eukaryota</taxon>
        <taxon>Fungi</taxon>
        <taxon>Dikarya</taxon>
        <taxon>Ascomycota</taxon>
        <taxon>Pezizomycotina</taxon>
        <taxon>Eurotiomycetes</taxon>
        <taxon>Eurotiomycetidae</taxon>
        <taxon>Eurotiales</taxon>
        <taxon>Aspergillaceae</taxon>
        <taxon>Aspergillus</taxon>
        <taxon>Aspergillus subgen. Polypaecilum</taxon>
    </lineage>
</organism>